<dbReference type="Proteomes" id="UP001549145">
    <property type="component" value="Unassembled WGS sequence"/>
</dbReference>
<evidence type="ECO:0000256" key="2">
    <source>
        <dbReference type="SAM" id="Phobius"/>
    </source>
</evidence>
<keyword evidence="2" id="KW-0812">Transmembrane</keyword>
<gene>
    <name evidence="4" type="ORF">ABID43_001678</name>
</gene>
<accession>A0ABV2L2U5</accession>
<dbReference type="EMBL" id="JBEPMM010000003">
    <property type="protein sequence ID" value="MET3692147.1"/>
    <property type="molecule type" value="Genomic_DNA"/>
</dbReference>
<dbReference type="InterPro" id="IPR054121">
    <property type="entry name" value="ArfA_BON-like"/>
</dbReference>
<feature type="region of interest" description="Disordered" evidence="1">
    <location>
        <begin position="556"/>
        <end position="636"/>
    </location>
</feature>
<sequence length="678" mass="70427">MWCGEGEREPRRIALPLPDPDVPAAFDFRDRCRRIGWAAGLPGLALIFAASAFWVTPRLETRLAREADAVARSVAEPGAEPWLRVTAEGRDLVVTGEAPDAGTRDAAHDRLARLDGVRRLVGPVGVVELAAPFVWVATRTQDGVDLTGSRPAEIGAGALAERLTPALEPGTALRDRTRAALGAPPDFSAAATYALARLRALAPGGRVMLEDLRLSVSGEAASVADEEALRAALAAPPVGYTLGQVEIAPAAVADFRFVVTRPPGGGLDLSGYVVSEAARTAIREQAAQISETGRIEDRTRTARGLPSEIDPAAMARFALQLAGLMQEGSVTVADSAISLNGIALDAQAIPEIEALIGDAIPAGLKRGGITLGTRPLSPYRVGLRREADAVTLTGHLPDVATREALLGALRPRLFRERLVDRTRLGQGAPDTLARALTAVAAPLALLVRGEVRIADRTVILSGESLYPQTARRIREDLPAALPEGWRAEIAVTVPGEIPARTPDSCAQALDSSLKGPGPVFAPGSATLKPAFYPGLDALAGLARTCPSLRLTVTGHADPAGGAPAPRPAVDAAVESTASLEAGKPQGARPADAKPASKPPVKAATKKAEPAKPDPAKTDPAKPESAKAEPAPDLPQQRALVVAEYLLQAGLRPEQVAVAPPGTARPADQGVGLTPVARP</sequence>
<feature type="compositionally biased region" description="Basic and acidic residues" evidence="1">
    <location>
        <begin position="605"/>
        <end position="626"/>
    </location>
</feature>
<feature type="domain" description="Peptidoglycan-binding protein ArfA BON-like" evidence="3">
    <location>
        <begin position="384"/>
        <end position="413"/>
    </location>
</feature>
<dbReference type="Gene3D" id="3.30.1330.60">
    <property type="entry name" value="OmpA-like domain"/>
    <property type="match status" value="1"/>
</dbReference>
<dbReference type="SUPFAM" id="SSF103088">
    <property type="entry name" value="OmpA-like"/>
    <property type="match status" value="1"/>
</dbReference>
<keyword evidence="5" id="KW-1185">Reference proteome</keyword>
<evidence type="ECO:0000313" key="4">
    <source>
        <dbReference type="EMBL" id="MET3692147.1"/>
    </source>
</evidence>
<comment type="caution">
    <text evidence="4">The sequence shown here is derived from an EMBL/GenBank/DDBJ whole genome shotgun (WGS) entry which is preliminary data.</text>
</comment>
<feature type="compositionally biased region" description="Low complexity" evidence="1">
    <location>
        <begin position="556"/>
        <end position="573"/>
    </location>
</feature>
<dbReference type="Pfam" id="PF21923">
    <property type="entry name" value="BON_like"/>
    <property type="match status" value="1"/>
</dbReference>
<feature type="transmembrane region" description="Helical" evidence="2">
    <location>
        <begin position="35"/>
        <end position="55"/>
    </location>
</feature>
<evidence type="ECO:0000259" key="3">
    <source>
        <dbReference type="Pfam" id="PF21923"/>
    </source>
</evidence>
<keyword evidence="2" id="KW-1133">Transmembrane helix</keyword>
<feature type="compositionally biased region" description="Low complexity" evidence="1">
    <location>
        <begin position="592"/>
        <end position="602"/>
    </location>
</feature>
<evidence type="ECO:0000313" key="5">
    <source>
        <dbReference type="Proteomes" id="UP001549145"/>
    </source>
</evidence>
<name>A0ABV2L2U5_9HYPH</name>
<reference evidence="4 5" key="1">
    <citation type="submission" date="2024-06" db="EMBL/GenBank/DDBJ databases">
        <title>Genomic Encyclopedia of Type Strains, Phase IV (KMG-IV): sequencing the most valuable type-strain genomes for metagenomic binning, comparative biology and taxonomic classification.</title>
        <authorList>
            <person name="Goeker M."/>
        </authorList>
    </citation>
    <scope>NUCLEOTIDE SEQUENCE [LARGE SCALE GENOMIC DNA]</scope>
    <source>
        <strain evidence="4 5">DSM 21331</strain>
    </source>
</reference>
<feature type="region of interest" description="Disordered" evidence="1">
    <location>
        <begin position="655"/>
        <end position="678"/>
    </location>
</feature>
<protein>
    <submittedName>
        <fullName evidence="4">Outer membrane protein OmpA-like peptidoglycan-associated protein</fullName>
    </submittedName>
</protein>
<dbReference type="RefSeq" id="WP_238282216.1">
    <property type="nucleotide sequence ID" value="NZ_BPQL01000157.1"/>
</dbReference>
<organism evidence="4 5">
    <name type="scientific">Methylobacterium goesingense</name>
    <dbReference type="NCBI Taxonomy" id="243690"/>
    <lineage>
        <taxon>Bacteria</taxon>
        <taxon>Pseudomonadati</taxon>
        <taxon>Pseudomonadota</taxon>
        <taxon>Alphaproteobacteria</taxon>
        <taxon>Hyphomicrobiales</taxon>
        <taxon>Methylobacteriaceae</taxon>
        <taxon>Methylobacterium</taxon>
    </lineage>
</organism>
<keyword evidence="2" id="KW-0472">Membrane</keyword>
<dbReference type="InterPro" id="IPR036737">
    <property type="entry name" value="OmpA-like_sf"/>
</dbReference>
<evidence type="ECO:0000256" key="1">
    <source>
        <dbReference type="SAM" id="MobiDB-lite"/>
    </source>
</evidence>
<proteinExistence type="predicted"/>
<dbReference type="Gene3D" id="3.40.1520.20">
    <property type="match status" value="3"/>
</dbReference>